<evidence type="ECO:0000313" key="3">
    <source>
        <dbReference type="Proteomes" id="UP000321816"/>
    </source>
</evidence>
<proteinExistence type="predicted"/>
<dbReference type="OrthoDB" id="2972540at2"/>
<sequence>MHPTEVIEFIVVGGIVAVTIIISFILKGKWRKLGWAIALALLLAYCVFFIVRPYWIDTQIETKVEMLEPHLEQQYPNEDWMITTVPHREDGYAHLNPYYIGVVFESEPDVTYHYWVDKNNIYQISYSTNKSLDELKYKESEEANDLTRLW</sequence>
<accession>A0A5C7FNQ1</accession>
<dbReference type="Proteomes" id="UP000321816">
    <property type="component" value="Chromosome"/>
</dbReference>
<name>A0A5C7FNQ1_9BACI</name>
<reference evidence="2 3" key="1">
    <citation type="submission" date="2024-01" db="EMBL/GenBank/DDBJ databases">
        <title>Complete Genome Sequence of Alkalicoccus halolimnae BZ-SZ-XJ29T, a Moderately Halophilic Bacterium Isolated from a Salt Lake.</title>
        <authorList>
            <person name="Zhao B."/>
        </authorList>
    </citation>
    <scope>NUCLEOTIDE SEQUENCE [LARGE SCALE GENOMIC DNA]</scope>
    <source>
        <strain evidence="2 3">BZ-SZ-XJ29</strain>
    </source>
</reference>
<dbReference type="AlphaFoldDB" id="A0A5C7FNQ1"/>
<keyword evidence="3" id="KW-1185">Reference proteome</keyword>
<keyword evidence="1" id="KW-0812">Transmembrane</keyword>
<evidence type="ECO:0000256" key="1">
    <source>
        <dbReference type="SAM" id="Phobius"/>
    </source>
</evidence>
<organism evidence="2 3">
    <name type="scientific">Alkalicoccus halolimnae</name>
    <dbReference type="NCBI Taxonomy" id="1667239"/>
    <lineage>
        <taxon>Bacteria</taxon>
        <taxon>Bacillati</taxon>
        <taxon>Bacillota</taxon>
        <taxon>Bacilli</taxon>
        <taxon>Bacillales</taxon>
        <taxon>Bacillaceae</taxon>
        <taxon>Alkalicoccus</taxon>
    </lineage>
</organism>
<dbReference type="RefSeq" id="WP_147802848.1">
    <property type="nucleotide sequence ID" value="NZ_CP144914.1"/>
</dbReference>
<gene>
    <name evidence="2" type="ORF">FTX54_007535</name>
</gene>
<feature type="transmembrane region" description="Helical" evidence="1">
    <location>
        <begin position="6"/>
        <end position="26"/>
    </location>
</feature>
<protein>
    <recommendedName>
        <fullName evidence="4">DUF3139 domain-containing protein</fullName>
    </recommendedName>
</protein>
<dbReference type="EMBL" id="CP144914">
    <property type="protein sequence ID" value="WWD81383.1"/>
    <property type="molecule type" value="Genomic_DNA"/>
</dbReference>
<feature type="transmembrane region" description="Helical" evidence="1">
    <location>
        <begin position="33"/>
        <end position="55"/>
    </location>
</feature>
<dbReference type="KEGG" id="ahal:FTX54_007535"/>
<evidence type="ECO:0000313" key="2">
    <source>
        <dbReference type="EMBL" id="WWD81383.1"/>
    </source>
</evidence>
<keyword evidence="1" id="KW-1133">Transmembrane helix</keyword>
<evidence type="ECO:0008006" key="4">
    <source>
        <dbReference type="Google" id="ProtNLM"/>
    </source>
</evidence>
<keyword evidence="1" id="KW-0472">Membrane</keyword>